<protein>
    <submittedName>
        <fullName evidence="1">Uncharacterized protein</fullName>
    </submittedName>
</protein>
<dbReference type="Proteomes" id="UP001180020">
    <property type="component" value="Unassembled WGS sequence"/>
</dbReference>
<keyword evidence="2" id="KW-1185">Reference proteome</keyword>
<proteinExistence type="predicted"/>
<organism evidence="1 2">
    <name type="scientific">Acorus calamus</name>
    <name type="common">Sweet flag</name>
    <dbReference type="NCBI Taxonomy" id="4465"/>
    <lineage>
        <taxon>Eukaryota</taxon>
        <taxon>Viridiplantae</taxon>
        <taxon>Streptophyta</taxon>
        <taxon>Embryophyta</taxon>
        <taxon>Tracheophyta</taxon>
        <taxon>Spermatophyta</taxon>
        <taxon>Magnoliopsida</taxon>
        <taxon>Liliopsida</taxon>
        <taxon>Acoraceae</taxon>
        <taxon>Acorus</taxon>
    </lineage>
</organism>
<sequence length="123" mass="13760">MVKFPTLYQAAADQNGTVNAHWEVRNGSGGWTVRFTGGLQAEEMLLVQRLEVILRDLSASSNAQDMVTWIHDPSRGYSASRGYDWLIQLNPQAEENSSSFSVLGRSLNFLWAHLGKPHLIFPT</sequence>
<evidence type="ECO:0000313" key="1">
    <source>
        <dbReference type="EMBL" id="KAK1296232.1"/>
    </source>
</evidence>
<dbReference type="EMBL" id="JAUJYO010000015">
    <property type="protein sequence ID" value="KAK1296232.1"/>
    <property type="molecule type" value="Genomic_DNA"/>
</dbReference>
<reference evidence="1" key="1">
    <citation type="journal article" date="2023" name="Nat. Commun.">
        <title>Diploid and tetraploid genomes of Acorus and the evolution of monocots.</title>
        <authorList>
            <person name="Ma L."/>
            <person name="Liu K.W."/>
            <person name="Li Z."/>
            <person name="Hsiao Y.Y."/>
            <person name="Qi Y."/>
            <person name="Fu T."/>
            <person name="Tang G.D."/>
            <person name="Zhang D."/>
            <person name="Sun W.H."/>
            <person name="Liu D.K."/>
            <person name="Li Y."/>
            <person name="Chen G.Z."/>
            <person name="Liu X.D."/>
            <person name="Liao X.Y."/>
            <person name="Jiang Y.T."/>
            <person name="Yu X."/>
            <person name="Hao Y."/>
            <person name="Huang J."/>
            <person name="Zhao X.W."/>
            <person name="Ke S."/>
            <person name="Chen Y.Y."/>
            <person name="Wu W.L."/>
            <person name="Hsu J.L."/>
            <person name="Lin Y.F."/>
            <person name="Huang M.D."/>
            <person name="Li C.Y."/>
            <person name="Huang L."/>
            <person name="Wang Z.W."/>
            <person name="Zhao X."/>
            <person name="Zhong W.Y."/>
            <person name="Peng D.H."/>
            <person name="Ahmad S."/>
            <person name="Lan S."/>
            <person name="Zhang J.S."/>
            <person name="Tsai W.C."/>
            <person name="Van de Peer Y."/>
            <person name="Liu Z.J."/>
        </authorList>
    </citation>
    <scope>NUCLEOTIDE SEQUENCE</scope>
    <source>
        <strain evidence="1">CP</strain>
    </source>
</reference>
<comment type="caution">
    <text evidence="1">The sequence shown here is derived from an EMBL/GenBank/DDBJ whole genome shotgun (WGS) entry which is preliminary data.</text>
</comment>
<evidence type="ECO:0000313" key="2">
    <source>
        <dbReference type="Proteomes" id="UP001180020"/>
    </source>
</evidence>
<reference evidence="1" key="2">
    <citation type="submission" date="2023-06" db="EMBL/GenBank/DDBJ databases">
        <authorList>
            <person name="Ma L."/>
            <person name="Liu K.-W."/>
            <person name="Li Z."/>
            <person name="Hsiao Y.-Y."/>
            <person name="Qi Y."/>
            <person name="Fu T."/>
            <person name="Tang G."/>
            <person name="Zhang D."/>
            <person name="Sun W.-H."/>
            <person name="Liu D.-K."/>
            <person name="Li Y."/>
            <person name="Chen G.-Z."/>
            <person name="Liu X.-D."/>
            <person name="Liao X.-Y."/>
            <person name="Jiang Y.-T."/>
            <person name="Yu X."/>
            <person name="Hao Y."/>
            <person name="Huang J."/>
            <person name="Zhao X.-W."/>
            <person name="Ke S."/>
            <person name="Chen Y.-Y."/>
            <person name="Wu W.-L."/>
            <person name="Hsu J.-L."/>
            <person name="Lin Y.-F."/>
            <person name="Huang M.-D."/>
            <person name="Li C.-Y."/>
            <person name="Huang L."/>
            <person name="Wang Z.-W."/>
            <person name="Zhao X."/>
            <person name="Zhong W.-Y."/>
            <person name="Peng D.-H."/>
            <person name="Ahmad S."/>
            <person name="Lan S."/>
            <person name="Zhang J.-S."/>
            <person name="Tsai W.-C."/>
            <person name="Van De Peer Y."/>
            <person name="Liu Z.-J."/>
        </authorList>
    </citation>
    <scope>NUCLEOTIDE SEQUENCE</scope>
    <source>
        <strain evidence="1">CP</strain>
        <tissue evidence="1">Leaves</tissue>
    </source>
</reference>
<name>A0AAV9D4X7_ACOCL</name>
<gene>
    <name evidence="1" type="ORF">QJS10_CPB15g01495</name>
</gene>
<accession>A0AAV9D4X7</accession>
<dbReference type="AlphaFoldDB" id="A0AAV9D4X7"/>